<dbReference type="EMBL" id="CADCTC010000135">
    <property type="protein sequence ID" value="CAA9253735.1"/>
    <property type="molecule type" value="Genomic_DNA"/>
</dbReference>
<name>A0A6J4ILR6_9CHLR</name>
<organism evidence="5">
    <name type="scientific">uncultured Chloroflexota bacterium</name>
    <dbReference type="NCBI Taxonomy" id="166587"/>
    <lineage>
        <taxon>Bacteria</taxon>
        <taxon>Bacillati</taxon>
        <taxon>Chloroflexota</taxon>
        <taxon>environmental samples</taxon>
    </lineage>
</organism>
<dbReference type="AlphaFoldDB" id="A0A6J4ILR6"/>
<evidence type="ECO:0008006" key="6">
    <source>
        <dbReference type="Google" id="ProtNLM"/>
    </source>
</evidence>
<evidence type="ECO:0000313" key="5">
    <source>
        <dbReference type="EMBL" id="CAA9253735.1"/>
    </source>
</evidence>
<proteinExistence type="predicted"/>
<feature type="region of interest" description="Disordered" evidence="2">
    <location>
        <begin position="296"/>
        <end position="315"/>
    </location>
</feature>
<feature type="domain" description="GFO/IDH/MocA-like oxidoreductase" evidence="4">
    <location>
        <begin position="147"/>
        <end position="276"/>
    </location>
</feature>
<sequence>MTADPPGQPLGVALVGCGAVARLQRARIYPRVARLGRVVATCDRDLERARTLAGLLGEGGAGGEPPTAYAGLDETLTDPRVQAVDICTPHPSHAEVALRAIAAGKHVLVEKPIATTLEDGRRMIAAAREAGVTLAVNEQVRFMEPVLRARAMLAAGDLGRVAVVRAHRVGYLSGDYMASGWRRDPSLAGGGMLLDQGPHYFHLLRRLAGAVAGEITHVAALGATMRDDWQPGAEDTSVVIVRYASGLLGEALFCWATRTPDTGAWAYAFGAEGSLEVFSREAGLLWHRRAIRGESSAGSAGASPAGAAEQAAARPGPEVVLPAHPIDDALEACLADFLRAARGDATPQMPGEEGLRDLAVVEAAYRSIQTGRLEPVQS</sequence>
<dbReference type="InterPro" id="IPR050463">
    <property type="entry name" value="Gfo/Idh/MocA_oxidrdct_glycsds"/>
</dbReference>
<dbReference type="InterPro" id="IPR036291">
    <property type="entry name" value="NAD(P)-bd_dom_sf"/>
</dbReference>
<evidence type="ECO:0000259" key="3">
    <source>
        <dbReference type="Pfam" id="PF01408"/>
    </source>
</evidence>
<dbReference type="InterPro" id="IPR000683">
    <property type="entry name" value="Gfo/Idh/MocA-like_OxRdtase_N"/>
</dbReference>
<gene>
    <name evidence="5" type="ORF">AVDCRST_MAG77-2227</name>
</gene>
<feature type="domain" description="Gfo/Idh/MocA-like oxidoreductase N-terminal" evidence="3">
    <location>
        <begin position="11"/>
        <end position="137"/>
    </location>
</feature>
<evidence type="ECO:0000256" key="2">
    <source>
        <dbReference type="SAM" id="MobiDB-lite"/>
    </source>
</evidence>
<reference evidence="5" key="1">
    <citation type="submission" date="2020-02" db="EMBL/GenBank/DDBJ databases">
        <authorList>
            <person name="Meier V. D."/>
        </authorList>
    </citation>
    <scope>NUCLEOTIDE SEQUENCE</scope>
    <source>
        <strain evidence="5">AVDCRST_MAG77</strain>
    </source>
</reference>
<dbReference type="Pfam" id="PF22725">
    <property type="entry name" value="GFO_IDH_MocA_C3"/>
    <property type="match status" value="1"/>
</dbReference>
<protein>
    <recommendedName>
        <fullName evidence="6">Gfo/Idh/MocA family oxidoreductase</fullName>
    </recommendedName>
</protein>
<dbReference type="SUPFAM" id="SSF51735">
    <property type="entry name" value="NAD(P)-binding Rossmann-fold domains"/>
    <property type="match status" value="1"/>
</dbReference>
<dbReference type="Gene3D" id="3.30.360.10">
    <property type="entry name" value="Dihydrodipicolinate Reductase, domain 2"/>
    <property type="match status" value="1"/>
</dbReference>
<keyword evidence="1" id="KW-0560">Oxidoreductase</keyword>
<dbReference type="GO" id="GO:0000166">
    <property type="term" value="F:nucleotide binding"/>
    <property type="evidence" value="ECO:0007669"/>
    <property type="project" value="InterPro"/>
</dbReference>
<accession>A0A6J4ILR6</accession>
<dbReference type="GO" id="GO:0016491">
    <property type="term" value="F:oxidoreductase activity"/>
    <property type="evidence" value="ECO:0007669"/>
    <property type="project" value="UniProtKB-KW"/>
</dbReference>
<dbReference type="Gene3D" id="3.40.50.720">
    <property type="entry name" value="NAD(P)-binding Rossmann-like Domain"/>
    <property type="match status" value="1"/>
</dbReference>
<dbReference type="InterPro" id="IPR055170">
    <property type="entry name" value="GFO_IDH_MocA-like_dom"/>
</dbReference>
<dbReference type="PANTHER" id="PTHR43818:SF11">
    <property type="entry name" value="BCDNA.GH03377"/>
    <property type="match status" value="1"/>
</dbReference>
<evidence type="ECO:0000256" key="1">
    <source>
        <dbReference type="ARBA" id="ARBA00023002"/>
    </source>
</evidence>
<evidence type="ECO:0000259" key="4">
    <source>
        <dbReference type="Pfam" id="PF22725"/>
    </source>
</evidence>
<dbReference type="Pfam" id="PF01408">
    <property type="entry name" value="GFO_IDH_MocA"/>
    <property type="match status" value="1"/>
</dbReference>
<dbReference type="SUPFAM" id="SSF55347">
    <property type="entry name" value="Glyceraldehyde-3-phosphate dehydrogenase-like, C-terminal domain"/>
    <property type="match status" value="1"/>
</dbReference>
<dbReference type="PANTHER" id="PTHR43818">
    <property type="entry name" value="BCDNA.GH03377"/>
    <property type="match status" value="1"/>
</dbReference>